<dbReference type="EMBL" id="UZAE01014031">
    <property type="protein sequence ID" value="VDO12201.1"/>
    <property type="molecule type" value="Genomic_DNA"/>
</dbReference>
<dbReference type="InterPro" id="IPR007667">
    <property type="entry name" value="Hypoxia_induced_domain"/>
</dbReference>
<evidence type="ECO:0000313" key="9">
    <source>
        <dbReference type="Proteomes" id="UP000278807"/>
    </source>
</evidence>
<name>A0A0R3TW93_RODNA</name>
<dbReference type="PANTHER" id="PTHR12297">
    <property type="entry name" value="HYPOXIA-INDUCBILE GENE 1 HIG1 -RELATED"/>
    <property type="match status" value="1"/>
</dbReference>
<dbReference type="STRING" id="102285.A0A0R3TW93"/>
<evidence type="ECO:0000259" key="7">
    <source>
        <dbReference type="PROSITE" id="PS51503"/>
    </source>
</evidence>
<feature type="domain" description="HIG1" evidence="7">
    <location>
        <begin position="3"/>
        <end position="97"/>
    </location>
</feature>
<sequence length="101" mass="11464">MSSKDSLVYYKNATDTQVESRYVRFKKLMIENPLIPVGIIFTGVVLGIGASKMRSSDTTTMQRMMRWRIYGQGASLGLLAYVSFKVHENYKQSLKDDSADE</sequence>
<dbReference type="WBParaSite" id="HNAJ_0001211801-mRNA-1">
    <property type="protein sequence ID" value="HNAJ_0001211801-mRNA-1"/>
    <property type="gene ID" value="HNAJ_0001211801"/>
</dbReference>
<dbReference type="InterPro" id="IPR050355">
    <property type="entry name" value="RCF1"/>
</dbReference>
<gene>
    <name evidence="8" type="ORF">HNAJ_LOCUS12107</name>
</gene>
<evidence type="ECO:0000313" key="8">
    <source>
        <dbReference type="EMBL" id="VDO12201.1"/>
    </source>
</evidence>
<evidence type="ECO:0000256" key="2">
    <source>
        <dbReference type="ARBA" id="ARBA00022692"/>
    </source>
</evidence>
<evidence type="ECO:0000256" key="3">
    <source>
        <dbReference type="ARBA" id="ARBA00022989"/>
    </source>
</evidence>
<dbReference type="AlphaFoldDB" id="A0A0R3TW93"/>
<dbReference type="PROSITE" id="PS51503">
    <property type="entry name" value="HIG1"/>
    <property type="match status" value="1"/>
</dbReference>
<proteinExistence type="predicted"/>
<reference evidence="8 9" key="2">
    <citation type="submission" date="2018-11" db="EMBL/GenBank/DDBJ databases">
        <authorList>
            <consortium name="Pathogen Informatics"/>
        </authorList>
    </citation>
    <scope>NUCLEOTIDE SEQUENCE [LARGE SCALE GENOMIC DNA]</scope>
</reference>
<dbReference type="OrthoDB" id="6604018at2759"/>
<keyword evidence="4" id="KW-0496">Mitochondrion</keyword>
<evidence type="ECO:0000313" key="10">
    <source>
        <dbReference type="WBParaSite" id="HNAJ_0001211801-mRNA-1"/>
    </source>
</evidence>
<keyword evidence="5 6" id="KW-0472">Membrane</keyword>
<feature type="transmembrane region" description="Helical" evidence="6">
    <location>
        <begin position="34"/>
        <end position="53"/>
    </location>
</feature>
<comment type="subcellular location">
    <subcellularLocation>
        <location evidence="1">Mitochondrion membrane</location>
    </subcellularLocation>
</comment>
<dbReference type="Pfam" id="PF04588">
    <property type="entry name" value="HIG_1_N"/>
    <property type="match status" value="1"/>
</dbReference>
<reference evidence="10" key="1">
    <citation type="submission" date="2017-02" db="UniProtKB">
        <authorList>
            <consortium name="WormBaseParasite"/>
        </authorList>
    </citation>
    <scope>IDENTIFICATION</scope>
</reference>
<dbReference type="GO" id="GO:0097250">
    <property type="term" value="P:mitochondrial respirasome assembly"/>
    <property type="evidence" value="ECO:0007669"/>
    <property type="project" value="TreeGrafter"/>
</dbReference>
<dbReference type="GO" id="GO:0031966">
    <property type="term" value="C:mitochondrial membrane"/>
    <property type="evidence" value="ECO:0007669"/>
    <property type="project" value="UniProtKB-SubCell"/>
</dbReference>
<accession>A0A0R3TW93</accession>
<keyword evidence="3 6" id="KW-1133">Transmembrane helix</keyword>
<evidence type="ECO:0000256" key="4">
    <source>
        <dbReference type="ARBA" id="ARBA00023128"/>
    </source>
</evidence>
<dbReference type="Proteomes" id="UP000278807">
    <property type="component" value="Unassembled WGS sequence"/>
</dbReference>
<keyword evidence="2 6" id="KW-0812">Transmembrane</keyword>
<keyword evidence="9" id="KW-1185">Reference proteome</keyword>
<evidence type="ECO:0000256" key="1">
    <source>
        <dbReference type="ARBA" id="ARBA00004325"/>
    </source>
</evidence>
<protein>
    <submittedName>
        <fullName evidence="10">HIG1 domain-containing protein</fullName>
    </submittedName>
</protein>
<dbReference type="Gene3D" id="6.10.140.1320">
    <property type="match status" value="1"/>
</dbReference>
<evidence type="ECO:0000256" key="6">
    <source>
        <dbReference type="SAM" id="Phobius"/>
    </source>
</evidence>
<organism evidence="10">
    <name type="scientific">Rodentolepis nana</name>
    <name type="common">Dwarf tapeworm</name>
    <name type="synonym">Hymenolepis nana</name>
    <dbReference type="NCBI Taxonomy" id="102285"/>
    <lineage>
        <taxon>Eukaryota</taxon>
        <taxon>Metazoa</taxon>
        <taxon>Spiralia</taxon>
        <taxon>Lophotrochozoa</taxon>
        <taxon>Platyhelminthes</taxon>
        <taxon>Cestoda</taxon>
        <taxon>Eucestoda</taxon>
        <taxon>Cyclophyllidea</taxon>
        <taxon>Hymenolepididae</taxon>
        <taxon>Rodentolepis</taxon>
    </lineage>
</organism>
<feature type="transmembrane region" description="Helical" evidence="6">
    <location>
        <begin position="65"/>
        <end position="84"/>
    </location>
</feature>
<evidence type="ECO:0000256" key="5">
    <source>
        <dbReference type="ARBA" id="ARBA00023136"/>
    </source>
</evidence>
<dbReference type="PANTHER" id="PTHR12297:SF3">
    <property type="entry name" value="HIG1 DOMAIN FAMILY MEMBER 1A"/>
    <property type="match status" value="1"/>
</dbReference>